<reference evidence="16 17" key="1">
    <citation type="submission" date="2018-09" db="EMBL/GenBank/DDBJ databases">
        <title>Draft genome sequence of Rhodopseudomonas palustris 2.1.18.</title>
        <authorList>
            <person name="Robertson S.L."/>
            <person name="Meyer T.E."/>
            <person name="Kyndt J.A."/>
        </authorList>
    </citation>
    <scope>NUCLEOTIDE SEQUENCE [LARGE SCALE GENOMIC DNA]</scope>
    <source>
        <strain evidence="16 17">2.1.18</strain>
    </source>
</reference>
<dbReference type="InterPro" id="IPR015813">
    <property type="entry name" value="Pyrv/PenolPyrv_kinase-like_dom"/>
</dbReference>
<dbReference type="GO" id="GO:0004743">
    <property type="term" value="F:pyruvate kinase activity"/>
    <property type="evidence" value="ECO:0007669"/>
    <property type="project" value="UniProtKB-UniRule"/>
</dbReference>
<dbReference type="InterPro" id="IPR001697">
    <property type="entry name" value="Pyr_Knase"/>
</dbReference>
<dbReference type="Gene3D" id="3.20.20.60">
    <property type="entry name" value="Phosphoenolpyruvate-binding domains"/>
    <property type="match status" value="1"/>
</dbReference>
<dbReference type="SUPFAM" id="SSF51621">
    <property type="entry name" value="Phosphoenolpyruvate/pyruvate domain"/>
    <property type="match status" value="1"/>
</dbReference>
<dbReference type="Pfam" id="PF00224">
    <property type="entry name" value="PK"/>
    <property type="match status" value="1"/>
</dbReference>
<dbReference type="InterPro" id="IPR036918">
    <property type="entry name" value="Pyrv_Knase_C_sf"/>
</dbReference>
<dbReference type="Gene3D" id="3.40.1380.20">
    <property type="entry name" value="Pyruvate kinase, C-terminal domain"/>
    <property type="match status" value="1"/>
</dbReference>
<dbReference type="EC" id="2.7.1.40" evidence="3 12"/>
<dbReference type="Proteomes" id="UP000285523">
    <property type="component" value="Unassembled WGS sequence"/>
</dbReference>
<keyword evidence="10 13" id="KW-0324">Glycolysis</keyword>
<dbReference type="InterPro" id="IPR011037">
    <property type="entry name" value="Pyrv_Knase-like_insert_dom_sf"/>
</dbReference>
<dbReference type="SUPFAM" id="SSF52935">
    <property type="entry name" value="PK C-terminal domain-like"/>
    <property type="match status" value="1"/>
</dbReference>
<evidence type="ECO:0000256" key="2">
    <source>
        <dbReference type="ARBA" id="ARBA00008663"/>
    </source>
</evidence>
<dbReference type="AlphaFoldDB" id="A0A418V0Y8"/>
<evidence type="ECO:0000256" key="9">
    <source>
        <dbReference type="ARBA" id="ARBA00022842"/>
    </source>
</evidence>
<dbReference type="Pfam" id="PF02887">
    <property type="entry name" value="PK_C"/>
    <property type="match status" value="1"/>
</dbReference>
<evidence type="ECO:0000313" key="16">
    <source>
        <dbReference type="EMBL" id="RJF69491.1"/>
    </source>
</evidence>
<comment type="caution">
    <text evidence="16">The sequence shown here is derived from an EMBL/GenBank/DDBJ whole genome shotgun (WGS) entry which is preliminary data.</text>
</comment>
<dbReference type="PRINTS" id="PR01050">
    <property type="entry name" value="PYRUVTKNASE"/>
</dbReference>
<dbReference type="GO" id="GO:0016301">
    <property type="term" value="F:kinase activity"/>
    <property type="evidence" value="ECO:0007669"/>
    <property type="project" value="UniProtKB-KW"/>
</dbReference>
<dbReference type="GO" id="GO:0030955">
    <property type="term" value="F:potassium ion binding"/>
    <property type="evidence" value="ECO:0007669"/>
    <property type="project" value="UniProtKB-UniRule"/>
</dbReference>
<evidence type="ECO:0000256" key="7">
    <source>
        <dbReference type="ARBA" id="ARBA00022777"/>
    </source>
</evidence>
<dbReference type="SUPFAM" id="SSF50800">
    <property type="entry name" value="PK beta-barrel domain-like"/>
    <property type="match status" value="1"/>
</dbReference>
<dbReference type="InterPro" id="IPR015793">
    <property type="entry name" value="Pyrv_Knase_brl"/>
</dbReference>
<dbReference type="RefSeq" id="WP_119858377.1">
    <property type="nucleotide sequence ID" value="NZ_QYYD01000023.1"/>
</dbReference>
<evidence type="ECO:0000256" key="6">
    <source>
        <dbReference type="ARBA" id="ARBA00022741"/>
    </source>
</evidence>
<gene>
    <name evidence="16" type="primary">pyk</name>
    <name evidence="16" type="ORF">D4Q52_20240</name>
</gene>
<evidence type="ECO:0000259" key="14">
    <source>
        <dbReference type="Pfam" id="PF00224"/>
    </source>
</evidence>
<evidence type="ECO:0000256" key="1">
    <source>
        <dbReference type="ARBA" id="ARBA00004997"/>
    </source>
</evidence>
<sequence length="472" mass="50689">MSAIGIIATIGPVSAQAGILVALRAAGMTVARLNGSHNNMEWHRQTIELLRTAVPDVPILLDIPGRKIRTIQLAHEPNFKAGETIILTTDTSHDGSLKVPVNFDGLHEQLRSGVRLYADDGTLSFIVTHIEGRDIHVRATGDGTLRSRKGINVPEVVLGRELVTDHDRNMVRFAKDNGVDYVGISFVESALHVEAIRDLIGGITPRIVAKVENQGGLDHLDDVIGAADVIMIDRGDLSVETDVDQVSLLQKLIIGVGRTYGKPVIVATELLHTMIDNPYPTKAEIGDITNAVIDGASLLMLSGETAIGRYPIEAVARLKSISLVAQGHITGNGLKDQPSNEIARAIRSLATTLPVNKIVVLSRSGYAAGLVAAALVEQPIIAAHSDQLVARSLNLVPGVQGVHVPRLGWQDSSSIETLNELRQRAILADDDVVLVVSANLGDDRQYLNSFQTFRVGTIGHDVENGERWLATA</sequence>
<dbReference type="InterPro" id="IPR015795">
    <property type="entry name" value="Pyrv_Knase_C"/>
</dbReference>
<keyword evidence="7 13" id="KW-0418">Kinase</keyword>
<evidence type="ECO:0000256" key="13">
    <source>
        <dbReference type="RuleBase" id="RU000504"/>
    </source>
</evidence>
<evidence type="ECO:0000259" key="15">
    <source>
        <dbReference type="Pfam" id="PF02887"/>
    </source>
</evidence>
<evidence type="ECO:0000256" key="10">
    <source>
        <dbReference type="ARBA" id="ARBA00023152"/>
    </source>
</evidence>
<evidence type="ECO:0000256" key="12">
    <source>
        <dbReference type="NCBIfam" id="TIGR01064"/>
    </source>
</evidence>
<keyword evidence="4 13" id="KW-0808">Transferase</keyword>
<keyword evidence="5" id="KW-0479">Metal-binding</keyword>
<comment type="similarity">
    <text evidence="2 13">Belongs to the pyruvate kinase family.</text>
</comment>
<organism evidence="16 17">
    <name type="scientific">Rhodopseudomonas palustris</name>
    <dbReference type="NCBI Taxonomy" id="1076"/>
    <lineage>
        <taxon>Bacteria</taxon>
        <taxon>Pseudomonadati</taxon>
        <taxon>Pseudomonadota</taxon>
        <taxon>Alphaproteobacteria</taxon>
        <taxon>Hyphomicrobiales</taxon>
        <taxon>Nitrobacteraceae</taxon>
        <taxon>Rhodopseudomonas</taxon>
    </lineage>
</organism>
<keyword evidence="6" id="KW-0547">Nucleotide-binding</keyword>
<evidence type="ECO:0000313" key="17">
    <source>
        <dbReference type="Proteomes" id="UP000285523"/>
    </source>
</evidence>
<dbReference type="EMBL" id="QYYD01000023">
    <property type="protein sequence ID" value="RJF69491.1"/>
    <property type="molecule type" value="Genomic_DNA"/>
</dbReference>
<dbReference type="Gene3D" id="2.40.33.10">
    <property type="entry name" value="PK beta-barrel domain-like"/>
    <property type="match status" value="1"/>
</dbReference>
<comment type="pathway">
    <text evidence="1 13">Carbohydrate degradation; glycolysis; pyruvate from D-glyceraldehyde 3-phosphate: step 5/5.</text>
</comment>
<protein>
    <recommendedName>
        <fullName evidence="3 12">Pyruvate kinase</fullName>
        <ecNumber evidence="3 12">2.7.1.40</ecNumber>
    </recommendedName>
</protein>
<dbReference type="InterPro" id="IPR015806">
    <property type="entry name" value="Pyrv_Knase_insert_dom_sf"/>
</dbReference>
<dbReference type="InterPro" id="IPR040442">
    <property type="entry name" value="Pyrv_kinase-like_dom_sf"/>
</dbReference>
<keyword evidence="9 13" id="KW-0460">Magnesium</keyword>
<keyword evidence="8" id="KW-0067">ATP-binding</keyword>
<feature type="domain" description="Pyruvate kinase barrel" evidence="14">
    <location>
        <begin position="5"/>
        <end position="315"/>
    </location>
</feature>
<dbReference type="UniPathway" id="UPA00109">
    <property type="reaction ID" value="UER00188"/>
</dbReference>
<evidence type="ECO:0000256" key="11">
    <source>
        <dbReference type="ARBA" id="ARBA00023317"/>
    </source>
</evidence>
<proteinExistence type="inferred from homology"/>
<dbReference type="NCBIfam" id="TIGR01064">
    <property type="entry name" value="pyruv_kin"/>
    <property type="match status" value="1"/>
</dbReference>
<dbReference type="GO" id="GO:0000287">
    <property type="term" value="F:magnesium ion binding"/>
    <property type="evidence" value="ECO:0007669"/>
    <property type="project" value="UniProtKB-UniRule"/>
</dbReference>
<feature type="domain" description="Pyruvate kinase C-terminal" evidence="15">
    <location>
        <begin position="341"/>
        <end position="438"/>
    </location>
</feature>
<keyword evidence="11 16" id="KW-0670">Pyruvate</keyword>
<evidence type="ECO:0000256" key="3">
    <source>
        <dbReference type="ARBA" id="ARBA00012142"/>
    </source>
</evidence>
<comment type="catalytic activity">
    <reaction evidence="13">
        <text>pyruvate + ATP = phosphoenolpyruvate + ADP + H(+)</text>
        <dbReference type="Rhea" id="RHEA:18157"/>
        <dbReference type="ChEBI" id="CHEBI:15361"/>
        <dbReference type="ChEBI" id="CHEBI:15378"/>
        <dbReference type="ChEBI" id="CHEBI:30616"/>
        <dbReference type="ChEBI" id="CHEBI:58702"/>
        <dbReference type="ChEBI" id="CHEBI:456216"/>
        <dbReference type="EC" id="2.7.1.40"/>
    </reaction>
</comment>
<dbReference type="PANTHER" id="PTHR11817">
    <property type="entry name" value="PYRUVATE KINASE"/>
    <property type="match status" value="1"/>
</dbReference>
<accession>A0A418V0Y8</accession>
<dbReference type="OrthoDB" id="9812123at2"/>
<name>A0A418V0Y8_RHOPL</name>
<dbReference type="GO" id="GO:0005524">
    <property type="term" value="F:ATP binding"/>
    <property type="evidence" value="ECO:0007669"/>
    <property type="project" value="UniProtKB-KW"/>
</dbReference>
<evidence type="ECO:0000256" key="4">
    <source>
        <dbReference type="ARBA" id="ARBA00022679"/>
    </source>
</evidence>
<evidence type="ECO:0000256" key="5">
    <source>
        <dbReference type="ARBA" id="ARBA00022723"/>
    </source>
</evidence>
<evidence type="ECO:0000256" key="8">
    <source>
        <dbReference type="ARBA" id="ARBA00022840"/>
    </source>
</evidence>